<accession>A0A2P2IL80</accession>
<proteinExistence type="predicted"/>
<dbReference type="AlphaFoldDB" id="A0A2P2IL80"/>
<protein>
    <submittedName>
        <fullName evidence="1">Uncharacterized protein</fullName>
    </submittedName>
</protein>
<dbReference type="EMBL" id="GGEC01001468">
    <property type="protein sequence ID" value="MBW81951.1"/>
    <property type="molecule type" value="Transcribed_RNA"/>
</dbReference>
<organism evidence="1">
    <name type="scientific">Rhizophora mucronata</name>
    <name type="common">Asiatic mangrove</name>
    <dbReference type="NCBI Taxonomy" id="61149"/>
    <lineage>
        <taxon>Eukaryota</taxon>
        <taxon>Viridiplantae</taxon>
        <taxon>Streptophyta</taxon>
        <taxon>Embryophyta</taxon>
        <taxon>Tracheophyta</taxon>
        <taxon>Spermatophyta</taxon>
        <taxon>Magnoliopsida</taxon>
        <taxon>eudicotyledons</taxon>
        <taxon>Gunneridae</taxon>
        <taxon>Pentapetalae</taxon>
        <taxon>rosids</taxon>
        <taxon>fabids</taxon>
        <taxon>Malpighiales</taxon>
        <taxon>Rhizophoraceae</taxon>
        <taxon>Rhizophora</taxon>
    </lineage>
</organism>
<reference evidence="1" key="1">
    <citation type="submission" date="2018-02" db="EMBL/GenBank/DDBJ databases">
        <title>Rhizophora mucronata_Transcriptome.</title>
        <authorList>
            <person name="Meera S.P."/>
            <person name="Sreeshan A."/>
            <person name="Augustine A."/>
        </authorList>
    </citation>
    <scope>NUCLEOTIDE SEQUENCE</scope>
    <source>
        <tissue evidence="1">Leaf</tissue>
    </source>
</reference>
<evidence type="ECO:0000313" key="1">
    <source>
        <dbReference type="EMBL" id="MBW81951.1"/>
    </source>
</evidence>
<name>A0A2P2IL80_RHIMU</name>
<sequence>MTNLLIYFNNSKPGLHYEVDCLIKFLSKVPCPEG</sequence>